<dbReference type="Gene3D" id="3.30.530.20">
    <property type="match status" value="1"/>
</dbReference>
<gene>
    <name evidence="1" type="ORF">A7J05_08235</name>
    <name evidence="2" type="ORF">I8755_29365</name>
</gene>
<dbReference type="EMBL" id="CP065959">
    <property type="protein sequence ID" value="QQC92048.1"/>
    <property type="molecule type" value="Genomic_DNA"/>
</dbReference>
<evidence type="ECO:0000313" key="4">
    <source>
        <dbReference type="Proteomes" id="UP000596130"/>
    </source>
</evidence>
<evidence type="ECO:0000313" key="3">
    <source>
        <dbReference type="Proteomes" id="UP000187191"/>
    </source>
</evidence>
<dbReference type="AlphaFoldDB" id="A0A1P8TDK7"/>
<dbReference type="Proteomes" id="UP000187191">
    <property type="component" value="Chromosome"/>
</dbReference>
<sequence length="150" mass="16611">MAVFQFAEHSPLSPAEAWRRLTEWERHGDSVPFTRVTVRTPPPTDVGTLFVARTALGPAGFDDAMEVVEWRPPRGAAPGRCRLEKRGSYVTGWAEFQVREAITGSTVSWHEDLRVRGLPGFFDGVLSAAGRVMFRRVVRRLTGGGSTDRG</sequence>
<name>A0A1P8TDK7_9ACTN</name>
<accession>A0A1P8TDK7</accession>
<protein>
    <submittedName>
        <fullName evidence="1">Immediate-early protein 2</fullName>
    </submittedName>
    <submittedName>
        <fullName evidence="2">SRPBCC family protein</fullName>
    </submittedName>
</protein>
<dbReference type="EMBL" id="CP015588">
    <property type="protein sequence ID" value="APY85703.1"/>
    <property type="molecule type" value="Genomic_DNA"/>
</dbReference>
<dbReference type="SUPFAM" id="SSF55961">
    <property type="entry name" value="Bet v1-like"/>
    <property type="match status" value="1"/>
</dbReference>
<evidence type="ECO:0000313" key="2">
    <source>
        <dbReference type="EMBL" id="QQC92048.1"/>
    </source>
</evidence>
<reference evidence="2 4" key="2">
    <citation type="submission" date="2020-12" db="EMBL/GenBank/DDBJ databases">
        <title>Identification and biosynthesis of polyene macrolides produced by Streptomyces alfalfae Men-myco-93-63.</title>
        <authorList>
            <person name="Liu D."/>
            <person name="Li Y."/>
            <person name="Liu L."/>
            <person name="Han X."/>
            <person name="Shen F."/>
        </authorList>
    </citation>
    <scope>NUCLEOTIDE SEQUENCE [LARGE SCALE GENOMIC DNA]</scope>
    <source>
        <strain evidence="2 4">Men-myco-93-63</strain>
    </source>
</reference>
<dbReference type="KEGG" id="ssia:A7J05_08235"/>
<proteinExistence type="predicted"/>
<reference evidence="1 3" key="1">
    <citation type="submission" date="2016-05" db="EMBL/GenBank/DDBJ databases">
        <authorList>
            <person name="Gu J."/>
        </authorList>
    </citation>
    <scope>NUCLEOTIDE SEQUENCE [LARGE SCALE GENOMIC DNA]</scope>
    <source>
        <strain evidence="1 3">ACCC40021</strain>
    </source>
</reference>
<evidence type="ECO:0000313" key="1">
    <source>
        <dbReference type="EMBL" id="APY85703.1"/>
    </source>
</evidence>
<dbReference type="InterPro" id="IPR023393">
    <property type="entry name" value="START-like_dom_sf"/>
</dbReference>
<dbReference type="RefSeq" id="WP_062773375.1">
    <property type="nucleotide sequence ID" value="NZ_CP015588.1"/>
</dbReference>
<keyword evidence="3" id="KW-1185">Reference proteome</keyword>
<organism evidence="2 4">
    <name type="scientific">Streptomyces alfalfae</name>
    <dbReference type="NCBI Taxonomy" id="1642299"/>
    <lineage>
        <taxon>Bacteria</taxon>
        <taxon>Bacillati</taxon>
        <taxon>Actinomycetota</taxon>
        <taxon>Actinomycetes</taxon>
        <taxon>Kitasatosporales</taxon>
        <taxon>Streptomycetaceae</taxon>
        <taxon>Streptomyces</taxon>
    </lineage>
</organism>
<dbReference type="Proteomes" id="UP000596130">
    <property type="component" value="Chromosome"/>
</dbReference>
<dbReference type="OrthoDB" id="4823586at2"/>